<dbReference type="EMBL" id="HBFL01003654">
    <property type="protein sequence ID" value="CAD8762566.1"/>
    <property type="molecule type" value="Transcribed_RNA"/>
</dbReference>
<keyword evidence="1" id="KW-0812">Transmembrane</keyword>
<reference evidence="2" key="1">
    <citation type="submission" date="2021-01" db="EMBL/GenBank/DDBJ databases">
        <authorList>
            <person name="Corre E."/>
            <person name="Pelletier E."/>
            <person name="Niang G."/>
            <person name="Scheremetjew M."/>
            <person name="Finn R."/>
            <person name="Kale V."/>
            <person name="Holt S."/>
            <person name="Cochrane G."/>
            <person name="Meng A."/>
            <person name="Brown T."/>
            <person name="Cohen L."/>
        </authorList>
    </citation>
    <scope>NUCLEOTIDE SEQUENCE</scope>
    <source>
        <strain evidence="2">UNC1205</strain>
    </source>
</reference>
<feature type="transmembrane region" description="Helical" evidence="1">
    <location>
        <begin position="49"/>
        <end position="72"/>
    </location>
</feature>
<feature type="transmembrane region" description="Helical" evidence="1">
    <location>
        <begin position="92"/>
        <end position="117"/>
    </location>
</feature>
<keyword evidence="1" id="KW-0472">Membrane</keyword>
<evidence type="ECO:0000256" key="1">
    <source>
        <dbReference type="SAM" id="Phobius"/>
    </source>
</evidence>
<keyword evidence="1" id="KW-1133">Transmembrane helix</keyword>
<organism evidence="2">
    <name type="scientific">Pseudo-nitzschia delicatissima</name>
    <dbReference type="NCBI Taxonomy" id="44447"/>
    <lineage>
        <taxon>Eukaryota</taxon>
        <taxon>Sar</taxon>
        <taxon>Stramenopiles</taxon>
        <taxon>Ochrophyta</taxon>
        <taxon>Bacillariophyta</taxon>
        <taxon>Bacillariophyceae</taxon>
        <taxon>Bacillariophycidae</taxon>
        <taxon>Bacillariales</taxon>
        <taxon>Bacillariaceae</taxon>
        <taxon>Pseudo-nitzschia</taxon>
    </lineage>
</organism>
<feature type="transmembrane region" description="Helical" evidence="1">
    <location>
        <begin position="21"/>
        <end position="37"/>
    </location>
</feature>
<gene>
    <name evidence="2" type="ORF">PDEL1432_LOCUS2606</name>
</gene>
<accession>A0A7S0UMG2</accession>
<protein>
    <submittedName>
        <fullName evidence="2">Uncharacterized protein</fullName>
    </submittedName>
</protein>
<dbReference type="AlphaFoldDB" id="A0A7S0UMG2"/>
<proteinExistence type="predicted"/>
<name>A0A7S0UMG2_9STRA</name>
<evidence type="ECO:0000313" key="2">
    <source>
        <dbReference type="EMBL" id="CAD8762566.1"/>
    </source>
</evidence>
<feature type="transmembrane region" description="Helical" evidence="1">
    <location>
        <begin position="129"/>
        <end position="150"/>
    </location>
</feature>
<sequence>MRSTTSYRMNFDRHRDDQLNTGVIAALVGGFSLTNSWEMELDGTPLDTLTYVLAIVAVHSCTCSALTSAFFYRSLTRSDPEVAEAWMEEHYLIANVPFMKFVIGTIAYLASVILVAFKELIGVYQAQLFTMIVGITGVCVCLGTLTFLFFDSPAHKTLDSNRTAEVNNGEIKKSDHDGSYPVVTMNEESYS</sequence>